<dbReference type="GO" id="GO:0005524">
    <property type="term" value="F:ATP binding"/>
    <property type="evidence" value="ECO:0007669"/>
    <property type="project" value="InterPro"/>
</dbReference>
<dbReference type="EC" id="2.7.11.25" evidence="3"/>
<dbReference type="PIRSF" id="PIRSF000654">
    <property type="entry name" value="Integrin-linked_kinase"/>
    <property type="match status" value="1"/>
</dbReference>
<dbReference type="Gene3D" id="3.30.200.20">
    <property type="entry name" value="Phosphorylase Kinase, domain 1"/>
    <property type="match status" value="1"/>
</dbReference>
<gene>
    <name evidence="3" type="ORF">IMG5_201890</name>
</gene>
<dbReference type="InterPro" id="IPR008271">
    <property type="entry name" value="Ser/Thr_kinase_AS"/>
</dbReference>
<dbReference type="eggNOG" id="KOG0584">
    <property type="taxonomic scope" value="Eukaryota"/>
</dbReference>
<dbReference type="RefSeq" id="XP_004023956.1">
    <property type="nucleotide sequence ID" value="XM_004023907.1"/>
</dbReference>
<reference evidence="3 4" key="1">
    <citation type="submission" date="2011-07" db="EMBL/GenBank/DDBJ databases">
        <authorList>
            <person name="Coyne R."/>
            <person name="Brami D."/>
            <person name="Johnson J."/>
            <person name="Hostetler J."/>
            <person name="Hannick L."/>
            <person name="Clark T."/>
            <person name="Cassidy-Hanley D."/>
            <person name="Inman J."/>
        </authorList>
    </citation>
    <scope>NUCLEOTIDE SEQUENCE [LARGE SCALE GENOMIC DNA]</scope>
    <source>
        <strain evidence="3 4">G5</strain>
    </source>
</reference>
<feature type="region of interest" description="Disordered" evidence="1">
    <location>
        <begin position="1"/>
        <end position="33"/>
    </location>
</feature>
<evidence type="ECO:0000313" key="3">
    <source>
        <dbReference type="EMBL" id="EGR27072.1"/>
    </source>
</evidence>
<sequence>MEESQNEKNNNSSDYDNQEDEDNNDKDRVVEQSPKERFLRFNEELGFGAYKTVYRGYDRDSGCEVAWNVLKLQRLPPNERKRILEEITLLKNLHHPNIISFVNAWINKGKNEIVFITECLSGGSLKQHLKKIGKPKLKIIKNWCRQILSGLVYLHQQKPYSIIHRDIKCENIFINTTNNEIRIGDLGLAISLKNSSHTSSVIGTPEFMAPEIYEEKYGTPVDIYSFGMCVLEMATLQKPYKECTSAAQIYRKVSQGVLPSQIDDIQNEKLKQLILKCLNHYSDRPTAEELLNDSYLCSQDQEEDKYPTTTQSKGFKYRIFLK</sequence>
<dbReference type="OMA" id="HVSIKAF"/>
<dbReference type="PROSITE" id="PS00108">
    <property type="entry name" value="PROTEIN_KINASE_ST"/>
    <property type="match status" value="1"/>
</dbReference>
<dbReference type="EMBL" id="GL984388">
    <property type="protein sequence ID" value="EGR27072.1"/>
    <property type="molecule type" value="Genomic_DNA"/>
</dbReference>
<evidence type="ECO:0000313" key="4">
    <source>
        <dbReference type="Proteomes" id="UP000008983"/>
    </source>
</evidence>
<name>G0R606_ICHMU</name>
<proteinExistence type="predicted"/>
<dbReference type="InterPro" id="IPR050588">
    <property type="entry name" value="WNK_Ser-Thr_kinase"/>
</dbReference>
<dbReference type="OrthoDB" id="4062651at2759"/>
<keyword evidence="3" id="KW-0808">Transferase</keyword>
<dbReference type="InParanoid" id="G0R606"/>
<dbReference type="AlphaFoldDB" id="G0R606"/>
<dbReference type="SMART" id="SM00220">
    <property type="entry name" value="S_TKc"/>
    <property type="match status" value="1"/>
</dbReference>
<dbReference type="SUPFAM" id="SSF56112">
    <property type="entry name" value="Protein kinase-like (PK-like)"/>
    <property type="match status" value="1"/>
</dbReference>
<dbReference type="InterPro" id="IPR000719">
    <property type="entry name" value="Prot_kinase_dom"/>
</dbReference>
<dbReference type="PANTHER" id="PTHR13902">
    <property type="entry name" value="SERINE/THREONINE-PROTEIN KINASE WNK WITH NO LYSINE -RELATED"/>
    <property type="match status" value="1"/>
</dbReference>
<keyword evidence="3" id="KW-0418">Kinase</keyword>
<dbReference type="GO" id="GO:0004709">
    <property type="term" value="F:MAP kinase kinase kinase activity"/>
    <property type="evidence" value="ECO:0007669"/>
    <property type="project" value="UniProtKB-EC"/>
</dbReference>
<dbReference type="InterPro" id="IPR011009">
    <property type="entry name" value="Kinase-like_dom_sf"/>
</dbReference>
<accession>G0R606</accession>
<dbReference type="GeneID" id="14903138"/>
<keyword evidence="4" id="KW-1185">Reference proteome</keyword>
<dbReference type="Pfam" id="PF00069">
    <property type="entry name" value="Pkinase"/>
    <property type="match status" value="1"/>
</dbReference>
<organism evidence="3 4">
    <name type="scientific">Ichthyophthirius multifiliis</name>
    <name type="common">White spot disease agent</name>
    <name type="synonym">Ich</name>
    <dbReference type="NCBI Taxonomy" id="5932"/>
    <lineage>
        <taxon>Eukaryota</taxon>
        <taxon>Sar</taxon>
        <taxon>Alveolata</taxon>
        <taxon>Ciliophora</taxon>
        <taxon>Intramacronucleata</taxon>
        <taxon>Oligohymenophorea</taxon>
        <taxon>Hymenostomatida</taxon>
        <taxon>Ophryoglenina</taxon>
        <taxon>Ichthyophthirius</taxon>
    </lineage>
</organism>
<feature type="domain" description="Protein kinase" evidence="2">
    <location>
        <begin position="39"/>
        <end position="296"/>
    </location>
</feature>
<evidence type="ECO:0000256" key="1">
    <source>
        <dbReference type="SAM" id="MobiDB-lite"/>
    </source>
</evidence>
<dbReference type="Gene3D" id="1.10.510.10">
    <property type="entry name" value="Transferase(Phosphotransferase) domain 1"/>
    <property type="match status" value="1"/>
</dbReference>
<dbReference type="PROSITE" id="PS50011">
    <property type="entry name" value="PROTEIN_KINASE_DOM"/>
    <property type="match status" value="1"/>
</dbReference>
<dbReference type="Proteomes" id="UP000008983">
    <property type="component" value="Unassembled WGS sequence"/>
</dbReference>
<protein>
    <submittedName>
        <fullName evidence="3">Mitogen activated protein kinase family protein, putative</fullName>
        <ecNumber evidence="3">2.7.11.25</ecNumber>
    </submittedName>
</protein>
<evidence type="ECO:0000259" key="2">
    <source>
        <dbReference type="PROSITE" id="PS50011"/>
    </source>
</evidence>
<dbReference type="STRING" id="857967.G0R606"/>
<dbReference type="CDD" id="cd13983">
    <property type="entry name" value="STKc_WNK"/>
    <property type="match status" value="1"/>
</dbReference>